<feature type="domain" description="RRM" evidence="3">
    <location>
        <begin position="19"/>
        <end position="98"/>
    </location>
</feature>
<keyword evidence="1 2" id="KW-0694">RNA-binding</keyword>
<dbReference type="EMBL" id="JAAPAO010000299">
    <property type="protein sequence ID" value="KAF4664029.1"/>
    <property type="molecule type" value="Genomic_DNA"/>
</dbReference>
<sequence length="150" mass="16312">MATANRQKQGAGLGGGINNTLYVNNLNDKIKLDDLKPLLFELFASFGPVLAVYAGKSQSRRGQAFIAFRDASNAALAMKTLNGFPFLDKPLRIAFARTKSDVVARADGTFKPRRRGNNAASKPKRRVIVTVPQAAEGEEIEEVEMSDAEN</sequence>
<evidence type="ECO:0000313" key="4">
    <source>
        <dbReference type="EMBL" id="KAF4664029.1"/>
    </source>
</evidence>
<dbReference type="Pfam" id="PF00076">
    <property type="entry name" value="RRM_1"/>
    <property type="match status" value="1"/>
</dbReference>
<dbReference type="GO" id="GO:0003729">
    <property type="term" value="F:mRNA binding"/>
    <property type="evidence" value="ECO:0007669"/>
    <property type="project" value="TreeGrafter"/>
</dbReference>
<accession>A0A7J6LXK9</accession>
<dbReference type="PANTHER" id="PTHR19965">
    <property type="entry name" value="RNA AND EXPORT FACTOR BINDING PROTEIN"/>
    <property type="match status" value="1"/>
</dbReference>
<dbReference type="CDD" id="cd12246">
    <property type="entry name" value="RRM1_U1A_like"/>
    <property type="match status" value="1"/>
</dbReference>
<proteinExistence type="predicted"/>
<dbReference type="OrthoDB" id="277802at2759"/>
<dbReference type="Proteomes" id="UP000591131">
    <property type="component" value="Unassembled WGS sequence"/>
</dbReference>
<gene>
    <name evidence="4" type="ORF">FOL47_005339</name>
</gene>
<dbReference type="GO" id="GO:0006406">
    <property type="term" value="P:mRNA export from nucleus"/>
    <property type="evidence" value="ECO:0007669"/>
    <property type="project" value="TreeGrafter"/>
</dbReference>
<keyword evidence="5" id="KW-1185">Reference proteome</keyword>
<dbReference type="InterPro" id="IPR000504">
    <property type="entry name" value="RRM_dom"/>
</dbReference>
<dbReference type="SMART" id="SM00360">
    <property type="entry name" value="RRM"/>
    <property type="match status" value="1"/>
</dbReference>
<dbReference type="InterPro" id="IPR035979">
    <property type="entry name" value="RBD_domain_sf"/>
</dbReference>
<dbReference type="GO" id="GO:0005634">
    <property type="term" value="C:nucleus"/>
    <property type="evidence" value="ECO:0007669"/>
    <property type="project" value="TreeGrafter"/>
</dbReference>
<dbReference type="SUPFAM" id="SSF54928">
    <property type="entry name" value="RNA-binding domain, RBD"/>
    <property type="match status" value="1"/>
</dbReference>
<organism evidence="4 5">
    <name type="scientific">Perkinsus chesapeaki</name>
    <name type="common">Clam parasite</name>
    <name type="synonym">Perkinsus andrewsi</name>
    <dbReference type="NCBI Taxonomy" id="330153"/>
    <lineage>
        <taxon>Eukaryota</taxon>
        <taxon>Sar</taxon>
        <taxon>Alveolata</taxon>
        <taxon>Perkinsozoa</taxon>
        <taxon>Perkinsea</taxon>
        <taxon>Perkinsida</taxon>
        <taxon>Perkinsidae</taxon>
        <taxon>Perkinsus</taxon>
    </lineage>
</organism>
<dbReference type="InterPro" id="IPR051229">
    <property type="entry name" value="ALYREF_mRNA_export"/>
</dbReference>
<dbReference type="Gene3D" id="3.30.70.330">
    <property type="match status" value="1"/>
</dbReference>
<comment type="caution">
    <text evidence="4">The sequence shown here is derived from an EMBL/GenBank/DDBJ whole genome shotgun (WGS) entry which is preliminary data.</text>
</comment>
<reference evidence="4 5" key="1">
    <citation type="submission" date="2020-04" db="EMBL/GenBank/DDBJ databases">
        <title>Perkinsus chesapeaki whole genome sequence.</title>
        <authorList>
            <person name="Bogema D.R."/>
        </authorList>
    </citation>
    <scope>NUCLEOTIDE SEQUENCE [LARGE SCALE GENOMIC DNA]</scope>
    <source>
        <strain evidence="4">ATCC PRA-425</strain>
    </source>
</reference>
<dbReference type="PANTHER" id="PTHR19965:SF82">
    <property type="entry name" value="THO COMPLEX SUBUNIT 4"/>
    <property type="match status" value="1"/>
</dbReference>
<protein>
    <recommendedName>
        <fullName evidence="3">RRM domain-containing protein</fullName>
    </recommendedName>
</protein>
<name>A0A7J6LXK9_PERCH</name>
<dbReference type="FunFam" id="3.30.70.330:FF:000039">
    <property type="entry name" value="U1 small nuclear ribonucleoprotein A"/>
    <property type="match status" value="1"/>
</dbReference>
<dbReference type="PROSITE" id="PS50102">
    <property type="entry name" value="RRM"/>
    <property type="match status" value="1"/>
</dbReference>
<evidence type="ECO:0000256" key="1">
    <source>
        <dbReference type="ARBA" id="ARBA00022884"/>
    </source>
</evidence>
<dbReference type="InterPro" id="IPR012677">
    <property type="entry name" value="Nucleotide-bd_a/b_plait_sf"/>
</dbReference>
<dbReference type="AlphaFoldDB" id="A0A7J6LXK9"/>
<evidence type="ECO:0000313" key="5">
    <source>
        <dbReference type="Proteomes" id="UP000591131"/>
    </source>
</evidence>
<evidence type="ECO:0000259" key="3">
    <source>
        <dbReference type="PROSITE" id="PS50102"/>
    </source>
</evidence>
<evidence type="ECO:0000256" key="2">
    <source>
        <dbReference type="PROSITE-ProRule" id="PRU00176"/>
    </source>
</evidence>